<gene>
    <name evidence="4" type="ORF">E8M01_30285</name>
</gene>
<dbReference type="RefSeq" id="WP_136963564.1">
    <property type="nucleotide sequence ID" value="NZ_CP039690.1"/>
</dbReference>
<dbReference type="AlphaFoldDB" id="A0A4D7BBM1"/>
<keyword evidence="2" id="KW-1133">Transmembrane helix</keyword>
<feature type="region of interest" description="Disordered" evidence="1">
    <location>
        <begin position="1"/>
        <end position="20"/>
    </location>
</feature>
<dbReference type="InterPro" id="IPR002656">
    <property type="entry name" value="Acyl_transf_3_dom"/>
</dbReference>
<dbReference type="OrthoDB" id="9814956at2"/>
<feature type="transmembrane region" description="Helical" evidence="2">
    <location>
        <begin position="148"/>
        <end position="168"/>
    </location>
</feature>
<name>A0A4D7BBM1_9HYPH</name>
<dbReference type="EMBL" id="CP039690">
    <property type="protein sequence ID" value="QCI68145.1"/>
    <property type="molecule type" value="Genomic_DNA"/>
</dbReference>
<dbReference type="GO" id="GO:0016747">
    <property type="term" value="F:acyltransferase activity, transferring groups other than amino-acyl groups"/>
    <property type="evidence" value="ECO:0007669"/>
    <property type="project" value="InterPro"/>
</dbReference>
<proteinExistence type="predicted"/>
<protein>
    <recommendedName>
        <fullName evidence="3">Acyltransferase 3 domain-containing protein</fullName>
    </recommendedName>
</protein>
<feature type="transmembrane region" description="Helical" evidence="2">
    <location>
        <begin position="316"/>
        <end position="338"/>
    </location>
</feature>
<evidence type="ECO:0000256" key="1">
    <source>
        <dbReference type="SAM" id="MobiDB-lite"/>
    </source>
</evidence>
<evidence type="ECO:0000259" key="3">
    <source>
        <dbReference type="Pfam" id="PF01757"/>
    </source>
</evidence>
<evidence type="ECO:0000256" key="2">
    <source>
        <dbReference type="SAM" id="Phobius"/>
    </source>
</evidence>
<feature type="transmembrane region" description="Helical" evidence="2">
    <location>
        <begin position="105"/>
        <end position="128"/>
    </location>
</feature>
<dbReference type="InterPro" id="IPR052734">
    <property type="entry name" value="Nod_factor_acetyltransferase"/>
</dbReference>
<sequence length="350" mass="38718">MDAASTKAPASLNDGTADRPQASAVRPRLLDIDTAKGIGIVLVVLGHVVSQQTPEGHGWYQQLKTVIYFFHMPFFMYLSGYVLGYTLSPGKDNALGFILKRCDRLLLPFFAFGLIIIAGKMVFSQFVFVDNTQDSLAAYLDGLFIHTARSPATSVWYLYAAFIYSAIFRLVVVPFPRLLPALILVSAAFTQFDVESLFYADRVLKHLVFFLIGVWVGQHREAMDDLLRRYGAALVVLFPAALALASWSTNPPTVLVAALASIPALHGLARWLAGQGDCVFLFFGHYTMAIYLFNTMCIGLVKGFGFLLVKWDGNAFYGYFIVLTAAGLGLPIVIRWIADRVLPPVARYLH</sequence>
<feature type="transmembrane region" description="Helical" evidence="2">
    <location>
        <begin position="66"/>
        <end position="84"/>
    </location>
</feature>
<accession>A0A4D7BBM1</accession>
<feature type="transmembrane region" description="Helical" evidence="2">
    <location>
        <begin position="280"/>
        <end position="304"/>
    </location>
</feature>
<dbReference type="PANTHER" id="PTHR37312:SF1">
    <property type="entry name" value="MEMBRANE-BOUND ACYLTRANSFERASE YKRP-RELATED"/>
    <property type="match status" value="1"/>
</dbReference>
<feature type="transmembrane region" description="Helical" evidence="2">
    <location>
        <begin position="198"/>
        <end position="218"/>
    </location>
</feature>
<evidence type="ECO:0000313" key="4">
    <source>
        <dbReference type="EMBL" id="QCI68145.1"/>
    </source>
</evidence>
<dbReference type="Proteomes" id="UP000298781">
    <property type="component" value="Chromosome"/>
</dbReference>
<reference evidence="4 5" key="1">
    <citation type="submission" date="2019-04" db="EMBL/GenBank/DDBJ databases">
        <title>Phreatobacter aquaticus sp. nov.</title>
        <authorList>
            <person name="Choi A."/>
        </authorList>
    </citation>
    <scope>NUCLEOTIDE SEQUENCE [LARGE SCALE GENOMIC DNA]</scope>
    <source>
        <strain evidence="4 5">KCTC 52518</strain>
    </source>
</reference>
<dbReference type="KEGG" id="pstg:E8M01_30285"/>
<evidence type="ECO:0000313" key="5">
    <source>
        <dbReference type="Proteomes" id="UP000298781"/>
    </source>
</evidence>
<keyword evidence="2" id="KW-0812">Transmembrane</keyword>
<feature type="transmembrane region" description="Helical" evidence="2">
    <location>
        <begin position="230"/>
        <end position="248"/>
    </location>
</feature>
<keyword evidence="2" id="KW-0472">Membrane</keyword>
<organism evidence="4 5">
    <name type="scientific">Phreatobacter stygius</name>
    <dbReference type="NCBI Taxonomy" id="1940610"/>
    <lineage>
        <taxon>Bacteria</taxon>
        <taxon>Pseudomonadati</taxon>
        <taxon>Pseudomonadota</taxon>
        <taxon>Alphaproteobacteria</taxon>
        <taxon>Hyphomicrobiales</taxon>
        <taxon>Phreatobacteraceae</taxon>
        <taxon>Phreatobacter</taxon>
    </lineage>
</organism>
<keyword evidence="5" id="KW-1185">Reference proteome</keyword>
<feature type="domain" description="Acyltransferase 3" evidence="3">
    <location>
        <begin position="31"/>
        <end position="335"/>
    </location>
</feature>
<dbReference type="Pfam" id="PF01757">
    <property type="entry name" value="Acyl_transf_3"/>
    <property type="match status" value="1"/>
</dbReference>
<dbReference type="PANTHER" id="PTHR37312">
    <property type="entry name" value="MEMBRANE-BOUND ACYLTRANSFERASE YKRP-RELATED"/>
    <property type="match status" value="1"/>
</dbReference>
<feature type="transmembrane region" description="Helical" evidence="2">
    <location>
        <begin position="254"/>
        <end position="273"/>
    </location>
</feature>